<dbReference type="RefSeq" id="WP_254743213.1">
    <property type="nucleotide sequence ID" value="NZ_JANCLU010000012.1"/>
</dbReference>
<feature type="compositionally biased region" description="Low complexity" evidence="6">
    <location>
        <begin position="354"/>
        <end position="368"/>
    </location>
</feature>
<dbReference type="InterPro" id="IPR001775">
    <property type="entry name" value="GspD/PilQ"/>
</dbReference>
<reference evidence="9 10" key="1">
    <citation type="submission" date="2022-07" db="EMBL/GenBank/DDBJ databases">
        <authorList>
            <person name="Li W.-J."/>
            <person name="Deng Q.-Q."/>
        </authorList>
    </citation>
    <scope>NUCLEOTIDE SEQUENCE [LARGE SCALE GENOMIC DNA]</scope>
    <source>
        <strain evidence="9 10">SYSU M60028</strain>
    </source>
</reference>
<proteinExistence type="inferred from homology"/>
<keyword evidence="5" id="KW-0813">Transport</keyword>
<feature type="region of interest" description="Disordered" evidence="6">
    <location>
        <begin position="346"/>
        <end position="368"/>
    </location>
</feature>
<feature type="domain" description="Type II/III secretion system secretin-like" evidence="7">
    <location>
        <begin position="539"/>
        <end position="704"/>
    </location>
</feature>
<keyword evidence="2" id="KW-0732">Signal</keyword>
<evidence type="ECO:0008006" key="11">
    <source>
        <dbReference type="Google" id="ProtNLM"/>
    </source>
</evidence>
<evidence type="ECO:0000256" key="4">
    <source>
        <dbReference type="RuleBase" id="RU004003"/>
    </source>
</evidence>
<accession>A0ABT1LDE9</accession>
<dbReference type="EMBL" id="JANCLU010000012">
    <property type="protein sequence ID" value="MCP8939541.1"/>
    <property type="molecule type" value="Genomic_DNA"/>
</dbReference>
<dbReference type="InterPro" id="IPR050810">
    <property type="entry name" value="Bact_Secretion_Sys_Channel"/>
</dbReference>
<dbReference type="PANTHER" id="PTHR30332">
    <property type="entry name" value="PROBABLE GENERAL SECRETION PATHWAY PROTEIN D"/>
    <property type="match status" value="1"/>
</dbReference>
<sequence>MAAAGCTIAPDCTGGEATLAECRPSLAQPALWTGEPVPKTLQGPAFERGNAAPRQIAAWSGKLRVSVSVTEEQRSADMAEAAQAGGGFAPEERVSVNVSGLSLAAFLRQMMKGSLGLNYVAPDDMVGSVTLRTEEPIAKADLLQVVRDVLARNGYAMKLSGNLYHIDRPEVLARVASEGETGSRFVRLRGGRAAGIVPFARQALPVEVQVSTTGSPDTVLLRGPVSLLGAAEEFLNAIPEAAVRDDRVAIVPVRTASPEKAAAQINLIYRNRTGAAGEEAVTASPLPERQAVLIVARDASYMEGARRLLTQVDAGGGDDVTMRVIALRYLQPQDIAPQLQALFAAGPQASSPPREAAPAQAGGRAAARSGGAAAATVARFSPSAAPLGDTEEPTAANASAVTFTPPARSRDAAGSATALEPASPLGAAVPSVLDQPVRVVADPRNNTLLVSSSYATFNRMRDIVRRLDVPQSQVVIEASIIEVQINDQLSQGVQFFLQGNGILVRSSNGNLKPDVTGAGGVIGVTGELGGYQIDAVIKALREITRVRVVSSPYLSVVDGKTAKLVVGDQIPYSSRTQQSSATGTLTVTEEVETKDTGVVLEVTPRINADNSVILSISQSVSKAQDSALLGNKTPVISTRNVQSQIAVQSGHTAVLGGLLQDKLEQQETGVAGLSSVPLLGSLFKSSQDRPSRVELLLLITPRVARRSHELDDITTTLRMTMQGLSKR</sequence>
<dbReference type="Gene3D" id="3.55.50.30">
    <property type="match status" value="1"/>
</dbReference>
<name>A0ABT1LDE9_9HYPH</name>
<dbReference type="Gene3D" id="3.30.1370.120">
    <property type="match status" value="1"/>
</dbReference>
<comment type="subcellular location">
    <subcellularLocation>
        <location evidence="5">Cell outer membrane</location>
    </subcellularLocation>
    <subcellularLocation>
        <location evidence="1">Membrane</location>
    </subcellularLocation>
</comment>
<dbReference type="PRINTS" id="PR00811">
    <property type="entry name" value="BCTERIALGSPD"/>
</dbReference>
<keyword evidence="10" id="KW-1185">Reference proteome</keyword>
<evidence type="ECO:0000256" key="2">
    <source>
        <dbReference type="ARBA" id="ARBA00022729"/>
    </source>
</evidence>
<comment type="similarity">
    <text evidence="4">Belongs to the bacterial secretin family.</text>
</comment>
<evidence type="ECO:0000259" key="8">
    <source>
        <dbReference type="Pfam" id="PF03958"/>
    </source>
</evidence>
<gene>
    <name evidence="9" type="ORF">NK718_13525</name>
</gene>
<dbReference type="Pfam" id="PF00263">
    <property type="entry name" value="Secretin"/>
    <property type="match status" value="1"/>
</dbReference>
<feature type="region of interest" description="Disordered" evidence="6">
    <location>
        <begin position="383"/>
        <end position="419"/>
    </location>
</feature>
<evidence type="ECO:0000256" key="6">
    <source>
        <dbReference type="SAM" id="MobiDB-lite"/>
    </source>
</evidence>
<dbReference type="InterPro" id="IPR005644">
    <property type="entry name" value="NolW-like"/>
</dbReference>
<dbReference type="PANTHER" id="PTHR30332:SF25">
    <property type="entry name" value="SECRETIN XPSD"/>
    <property type="match status" value="1"/>
</dbReference>
<evidence type="ECO:0000313" key="9">
    <source>
        <dbReference type="EMBL" id="MCP8939541.1"/>
    </source>
</evidence>
<comment type="caution">
    <text evidence="9">The sequence shown here is derived from an EMBL/GenBank/DDBJ whole genome shotgun (WGS) entry which is preliminary data.</text>
</comment>
<evidence type="ECO:0000259" key="7">
    <source>
        <dbReference type="Pfam" id="PF00263"/>
    </source>
</evidence>
<dbReference type="InterPro" id="IPR038591">
    <property type="entry name" value="NolW-like_sf"/>
</dbReference>
<organism evidence="9 10">
    <name type="scientific">Alsobacter ponti</name>
    <dbReference type="NCBI Taxonomy" id="2962936"/>
    <lineage>
        <taxon>Bacteria</taxon>
        <taxon>Pseudomonadati</taxon>
        <taxon>Pseudomonadota</taxon>
        <taxon>Alphaproteobacteria</taxon>
        <taxon>Hyphomicrobiales</taxon>
        <taxon>Alsobacteraceae</taxon>
        <taxon>Alsobacter</taxon>
    </lineage>
</organism>
<dbReference type="InterPro" id="IPR004846">
    <property type="entry name" value="T2SS/T3SS_dom"/>
</dbReference>
<dbReference type="Pfam" id="PF03958">
    <property type="entry name" value="Secretin_N"/>
    <property type="match status" value="1"/>
</dbReference>
<protein>
    <recommendedName>
        <fullName evidence="11">Type II secretion system protein GspD</fullName>
    </recommendedName>
</protein>
<dbReference type="Proteomes" id="UP001205890">
    <property type="component" value="Unassembled WGS sequence"/>
</dbReference>
<evidence type="ECO:0000256" key="3">
    <source>
        <dbReference type="ARBA" id="ARBA00023136"/>
    </source>
</evidence>
<evidence type="ECO:0000313" key="10">
    <source>
        <dbReference type="Proteomes" id="UP001205890"/>
    </source>
</evidence>
<evidence type="ECO:0000256" key="5">
    <source>
        <dbReference type="RuleBase" id="RU004004"/>
    </source>
</evidence>
<evidence type="ECO:0000256" key="1">
    <source>
        <dbReference type="ARBA" id="ARBA00004370"/>
    </source>
</evidence>
<keyword evidence="3" id="KW-0472">Membrane</keyword>
<feature type="domain" description="NolW-like" evidence="8">
    <location>
        <begin position="322"/>
        <end position="473"/>
    </location>
</feature>